<dbReference type="GO" id="GO:0042256">
    <property type="term" value="P:cytosolic ribosome assembly"/>
    <property type="evidence" value="ECO:0007669"/>
    <property type="project" value="UniProtKB-UniRule"/>
</dbReference>
<keyword evidence="2" id="KW-0678">Repressor</keyword>
<dbReference type="NCBIfam" id="TIGR00090">
    <property type="entry name" value="rsfS_iojap_ybeB"/>
    <property type="match status" value="1"/>
</dbReference>
<protein>
    <recommendedName>
        <fullName evidence="2">Ribosomal silencing factor RsfS</fullName>
    </recommendedName>
</protein>
<evidence type="ECO:0000256" key="2">
    <source>
        <dbReference type="HAMAP-Rule" id="MF_01477"/>
    </source>
</evidence>
<keyword evidence="2" id="KW-0963">Cytoplasm</keyword>
<comment type="subunit">
    <text evidence="2">Interacts with ribosomal protein uL14 (rplN).</text>
</comment>
<dbReference type="PANTHER" id="PTHR21043">
    <property type="entry name" value="IOJAP SUPERFAMILY ORTHOLOG"/>
    <property type="match status" value="1"/>
</dbReference>
<dbReference type="GO" id="GO:0005737">
    <property type="term" value="C:cytoplasm"/>
    <property type="evidence" value="ECO:0007669"/>
    <property type="project" value="UniProtKB-SubCell"/>
</dbReference>
<sequence length="174" mass="18565">MTAVVTDPKALPVTATDRSIELINAAAQAAADKLAHDVLAYDVSDVLALTDAFLLASAPNDRQVKGIVDEIEERLLKELGAKPVRREGERDGRWVLLDFVDIVVHVQHSEERVFYALERLWKDCPEIELPEDAKATRGKGAEHAAHSGLPVDGADGADGSYAEGGGAGDAGDAR</sequence>
<evidence type="ECO:0000313" key="4">
    <source>
        <dbReference type="EMBL" id="MBR7673990.1"/>
    </source>
</evidence>
<dbReference type="PANTHER" id="PTHR21043:SF0">
    <property type="entry name" value="MITOCHONDRIAL ASSEMBLY OF RIBOSOMAL LARGE SUBUNIT PROTEIN 1"/>
    <property type="match status" value="1"/>
</dbReference>
<dbReference type="GO" id="GO:0090071">
    <property type="term" value="P:negative regulation of ribosome biogenesis"/>
    <property type="evidence" value="ECO:0007669"/>
    <property type="project" value="UniProtKB-UniRule"/>
</dbReference>
<evidence type="ECO:0000256" key="1">
    <source>
        <dbReference type="ARBA" id="ARBA00010574"/>
    </source>
</evidence>
<comment type="caution">
    <text evidence="4">The sequence shown here is derived from an EMBL/GenBank/DDBJ whole genome shotgun (WGS) entry which is preliminary data.</text>
</comment>
<dbReference type="InterPro" id="IPR004394">
    <property type="entry name" value="Iojap/RsfS/C7orf30"/>
</dbReference>
<comment type="function">
    <text evidence="2">Functions as a ribosomal silencing factor. Interacts with ribosomal protein uL14 (rplN), blocking formation of intersubunit bridge B8. Prevents association of the 30S and 50S ribosomal subunits and the formation of functional ribosomes, thus repressing translation.</text>
</comment>
<feature type="region of interest" description="Disordered" evidence="3">
    <location>
        <begin position="134"/>
        <end position="174"/>
    </location>
</feature>
<proteinExistence type="inferred from homology"/>
<dbReference type="Gene3D" id="3.30.460.10">
    <property type="entry name" value="Beta Polymerase, domain 2"/>
    <property type="match status" value="1"/>
</dbReference>
<gene>
    <name evidence="2 4" type="primary">rsfS</name>
    <name evidence="4" type="ORF">KDA82_13380</name>
</gene>
<dbReference type="FunFam" id="3.30.460.10:FF:000008">
    <property type="entry name" value="Ribosomal silencing factor RsfS"/>
    <property type="match status" value="1"/>
</dbReference>
<dbReference type="AlphaFoldDB" id="A0A8T4IRB9"/>
<accession>A0A8T4IRB9</accession>
<comment type="subcellular location">
    <subcellularLocation>
        <location evidence="2">Cytoplasm</location>
    </subcellularLocation>
</comment>
<evidence type="ECO:0000313" key="5">
    <source>
        <dbReference type="Proteomes" id="UP000675554"/>
    </source>
</evidence>
<dbReference type="SUPFAM" id="SSF81301">
    <property type="entry name" value="Nucleotidyltransferase"/>
    <property type="match status" value="1"/>
</dbReference>
<keyword evidence="2" id="KW-0810">Translation regulation</keyword>
<dbReference type="HAMAP" id="MF_01477">
    <property type="entry name" value="Iojap_RsfS"/>
    <property type="match status" value="1"/>
</dbReference>
<feature type="compositionally biased region" description="Basic and acidic residues" evidence="3">
    <location>
        <begin position="134"/>
        <end position="145"/>
    </location>
</feature>
<keyword evidence="5" id="KW-1185">Reference proteome</keyword>
<reference evidence="4" key="1">
    <citation type="submission" date="2021-04" db="EMBL/GenBank/DDBJ databases">
        <title>Sequencing of actinobacteria type strains.</title>
        <authorList>
            <person name="Nguyen G.-S."/>
            <person name="Wentzel A."/>
        </authorList>
    </citation>
    <scope>NUCLEOTIDE SEQUENCE</scope>
    <source>
        <strain evidence="4">DSM 42095</strain>
    </source>
</reference>
<dbReference type="GO" id="GO:0017148">
    <property type="term" value="P:negative regulation of translation"/>
    <property type="evidence" value="ECO:0007669"/>
    <property type="project" value="UniProtKB-UniRule"/>
</dbReference>
<evidence type="ECO:0000256" key="3">
    <source>
        <dbReference type="SAM" id="MobiDB-lite"/>
    </source>
</evidence>
<dbReference type="Pfam" id="PF02410">
    <property type="entry name" value="RsfS"/>
    <property type="match status" value="1"/>
</dbReference>
<organism evidence="4 5">
    <name type="scientific">Streptomyces daliensis</name>
    <dbReference type="NCBI Taxonomy" id="299421"/>
    <lineage>
        <taxon>Bacteria</taxon>
        <taxon>Bacillati</taxon>
        <taxon>Actinomycetota</taxon>
        <taxon>Actinomycetes</taxon>
        <taxon>Kitasatosporales</taxon>
        <taxon>Streptomycetaceae</taxon>
        <taxon>Streptomyces</taxon>
    </lineage>
</organism>
<feature type="compositionally biased region" description="Gly residues" evidence="3">
    <location>
        <begin position="162"/>
        <end position="174"/>
    </location>
</feature>
<dbReference type="EMBL" id="JAGSMN010000285">
    <property type="protein sequence ID" value="MBR7673990.1"/>
    <property type="molecule type" value="Genomic_DNA"/>
</dbReference>
<feature type="compositionally biased region" description="Low complexity" evidence="3">
    <location>
        <begin position="152"/>
        <end position="161"/>
    </location>
</feature>
<dbReference type="GO" id="GO:0043023">
    <property type="term" value="F:ribosomal large subunit binding"/>
    <property type="evidence" value="ECO:0007669"/>
    <property type="project" value="TreeGrafter"/>
</dbReference>
<dbReference type="InterPro" id="IPR043519">
    <property type="entry name" value="NT_sf"/>
</dbReference>
<name>A0A8T4IRB9_9ACTN</name>
<comment type="similarity">
    <text evidence="1 2">Belongs to the Iojap/RsfS family.</text>
</comment>
<dbReference type="Proteomes" id="UP000675554">
    <property type="component" value="Unassembled WGS sequence"/>
</dbReference>